<dbReference type="Pfam" id="PF01909">
    <property type="entry name" value="NTP_transf_2"/>
    <property type="match status" value="1"/>
</dbReference>
<dbReference type="RefSeq" id="WP_123826182.1">
    <property type="nucleotide sequence ID" value="NZ_RKMF01000015.1"/>
</dbReference>
<dbReference type="Gene3D" id="3.30.460.10">
    <property type="entry name" value="Beta Polymerase, domain 2"/>
    <property type="match status" value="1"/>
</dbReference>
<comment type="cofactor">
    <cofactor evidence="1">
        <name>Mg(2+)</name>
        <dbReference type="ChEBI" id="CHEBI:18420"/>
    </cofactor>
</comment>
<dbReference type="InterPro" id="IPR043519">
    <property type="entry name" value="NT_sf"/>
</dbReference>
<dbReference type="PANTHER" id="PTHR33571:SF12">
    <property type="entry name" value="BSL3053 PROTEIN"/>
    <property type="match status" value="1"/>
</dbReference>
<proteinExistence type="inferred from homology"/>
<dbReference type="InterPro" id="IPR010982">
    <property type="entry name" value="Lambda_DNA-bd_dom_sf"/>
</dbReference>
<keyword evidence="8" id="KW-0460">Magnesium</keyword>
<dbReference type="Proteomes" id="UP000270616">
    <property type="component" value="Unassembled WGS sequence"/>
</dbReference>
<dbReference type="PANTHER" id="PTHR33571">
    <property type="entry name" value="SSL8005 PROTEIN"/>
    <property type="match status" value="1"/>
</dbReference>
<dbReference type="PROSITE" id="PS50943">
    <property type="entry name" value="HTH_CROC1"/>
    <property type="match status" value="1"/>
</dbReference>
<feature type="domain" description="HTH cro/C1-type" evidence="10">
    <location>
        <begin position="3"/>
        <end position="57"/>
    </location>
</feature>
<reference evidence="11 12" key="1">
    <citation type="submission" date="2018-10" db="EMBL/GenBank/DDBJ databases">
        <title>Kocuria sp. M5W7-7, whole genome shotgun sequence.</title>
        <authorList>
            <person name="Tuo L."/>
        </authorList>
    </citation>
    <scope>NUCLEOTIDE SEQUENCE [LARGE SCALE GENOMIC DNA]</scope>
    <source>
        <strain evidence="11 12">M5W7-7</strain>
    </source>
</reference>
<evidence type="ECO:0000256" key="4">
    <source>
        <dbReference type="ARBA" id="ARBA00022695"/>
    </source>
</evidence>
<protein>
    <submittedName>
        <fullName evidence="11">Helix-turn-helix domain-containing protein</fullName>
    </submittedName>
</protein>
<dbReference type="CDD" id="cd00093">
    <property type="entry name" value="HTH_XRE"/>
    <property type="match status" value="1"/>
</dbReference>
<dbReference type="Pfam" id="PF01381">
    <property type="entry name" value="HTH_3"/>
    <property type="match status" value="1"/>
</dbReference>
<keyword evidence="3" id="KW-0808">Transferase</keyword>
<evidence type="ECO:0000259" key="10">
    <source>
        <dbReference type="PROSITE" id="PS50943"/>
    </source>
</evidence>
<evidence type="ECO:0000256" key="1">
    <source>
        <dbReference type="ARBA" id="ARBA00001946"/>
    </source>
</evidence>
<sequence length="147" mass="16225">MDIRAQRLAAGMSQAELAQAANVAQPNLSAYENRRRTPTPEVLHRIAQALRKRPSARVAEHRQTVLEIVARHRAAAPRIFGSVARGEDDDESDLDILVDFAPDATLFDEVGLRVDLQELLDVRVDVVASDSLRGEIRSRVLAEAVPL</sequence>
<evidence type="ECO:0000256" key="7">
    <source>
        <dbReference type="ARBA" id="ARBA00022840"/>
    </source>
</evidence>
<evidence type="ECO:0000256" key="6">
    <source>
        <dbReference type="ARBA" id="ARBA00022741"/>
    </source>
</evidence>
<evidence type="ECO:0000256" key="2">
    <source>
        <dbReference type="ARBA" id="ARBA00022649"/>
    </source>
</evidence>
<comment type="similarity">
    <text evidence="9">Belongs to the MntA antitoxin family.</text>
</comment>
<organism evidence="11 12">
    <name type="scientific">Kocuria soli</name>
    <dbReference type="NCBI Taxonomy" id="2485125"/>
    <lineage>
        <taxon>Bacteria</taxon>
        <taxon>Bacillati</taxon>
        <taxon>Actinomycetota</taxon>
        <taxon>Actinomycetes</taxon>
        <taxon>Micrococcales</taxon>
        <taxon>Micrococcaceae</taxon>
        <taxon>Kocuria</taxon>
    </lineage>
</organism>
<dbReference type="InterPro" id="IPR052038">
    <property type="entry name" value="Type-VII_TA_antitoxin"/>
</dbReference>
<name>A0A3N3ZPK6_9MICC</name>
<evidence type="ECO:0000256" key="9">
    <source>
        <dbReference type="ARBA" id="ARBA00038276"/>
    </source>
</evidence>
<dbReference type="OrthoDB" id="9803128at2"/>
<evidence type="ECO:0000256" key="8">
    <source>
        <dbReference type="ARBA" id="ARBA00022842"/>
    </source>
</evidence>
<dbReference type="GO" id="GO:0005524">
    <property type="term" value="F:ATP binding"/>
    <property type="evidence" value="ECO:0007669"/>
    <property type="project" value="UniProtKB-KW"/>
</dbReference>
<dbReference type="InterPro" id="IPR001387">
    <property type="entry name" value="Cro/C1-type_HTH"/>
</dbReference>
<gene>
    <name evidence="11" type="ORF">EDL96_11300</name>
</gene>
<dbReference type="SUPFAM" id="SSF81301">
    <property type="entry name" value="Nucleotidyltransferase"/>
    <property type="match status" value="1"/>
</dbReference>
<keyword evidence="6" id="KW-0547">Nucleotide-binding</keyword>
<evidence type="ECO:0000313" key="12">
    <source>
        <dbReference type="Proteomes" id="UP000270616"/>
    </source>
</evidence>
<comment type="caution">
    <text evidence="11">The sequence shown here is derived from an EMBL/GenBank/DDBJ whole genome shotgun (WGS) entry which is preliminary data.</text>
</comment>
<accession>A0A3N3ZPK6</accession>
<keyword evidence="5" id="KW-0479">Metal-binding</keyword>
<dbReference type="GO" id="GO:0016779">
    <property type="term" value="F:nucleotidyltransferase activity"/>
    <property type="evidence" value="ECO:0007669"/>
    <property type="project" value="UniProtKB-KW"/>
</dbReference>
<dbReference type="GO" id="GO:0046872">
    <property type="term" value="F:metal ion binding"/>
    <property type="evidence" value="ECO:0007669"/>
    <property type="project" value="UniProtKB-KW"/>
</dbReference>
<dbReference type="AlphaFoldDB" id="A0A3N3ZPK6"/>
<keyword evidence="2" id="KW-1277">Toxin-antitoxin system</keyword>
<evidence type="ECO:0000256" key="3">
    <source>
        <dbReference type="ARBA" id="ARBA00022679"/>
    </source>
</evidence>
<dbReference type="GO" id="GO:0003677">
    <property type="term" value="F:DNA binding"/>
    <property type="evidence" value="ECO:0007669"/>
    <property type="project" value="InterPro"/>
</dbReference>
<dbReference type="SMART" id="SM00530">
    <property type="entry name" value="HTH_XRE"/>
    <property type="match status" value="1"/>
</dbReference>
<evidence type="ECO:0000313" key="11">
    <source>
        <dbReference type="EMBL" id="ROZ62045.1"/>
    </source>
</evidence>
<dbReference type="Gene3D" id="1.10.260.40">
    <property type="entry name" value="lambda repressor-like DNA-binding domains"/>
    <property type="match status" value="1"/>
</dbReference>
<dbReference type="SUPFAM" id="SSF47413">
    <property type="entry name" value="lambda repressor-like DNA-binding domains"/>
    <property type="match status" value="1"/>
</dbReference>
<evidence type="ECO:0000256" key="5">
    <source>
        <dbReference type="ARBA" id="ARBA00022723"/>
    </source>
</evidence>
<dbReference type="EMBL" id="RKMF01000015">
    <property type="protein sequence ID" value="ROZ62045.1"/>
    <property type="molecule type" value="Genomic_DNA"/>
</dbReference>
<keyword evidence="4" id="KW-0548">Nucleotidyltransferase</keyword>
<keyword evidence="12" id="KW-1185">Reference proteome</keyword>
<keyword evidence="7" id="KW-0067">ATP-binding</keyword>
<dbReference type="CDD" id="cd05403">
    <property type="entry name" value="NT_KNTase_like"/>
    <property type="match status" value="1"/>
</dbReference>
<dbReference type="InterPro" id="IPR002934">
    <property type="entry name" value="Polymerase_NTP_transf_dom"/>
</dbReference>